<reference evidence="2 3" key="1">
    <citation type="submission" date="2020-06" db="EMBL/GenBank/DDBJ databases">
        <authorList>
            <person name="Li R."/>
            <person name="Bekaert M."/>
        </authorList>
    </citation>
    <scope>NUCLEOTIDE SEQUENCE [LARGE SCALE GENOMIC DNA]</scope>
    <source>
        <strain evidence="3">wild</strain>
    </source>
</reference>
<feature type="chain" id="PRO_5026853204" description="Transposase domain-containing protein" evidence="1">
    <location>
        <begin position="21"/>
        <end position="325"/>
    </location>
</feature>
<accession>A0A6J8EZT5</accession>
<organism evidence="2 3">
    <name type="scientific">Mytilus coruscus</name>
    <name type="common">Sea mussel</name>
    <dbReference type="NCBI Taxonomy" id="42192"/>
    <lineage>
        <taxon>Eukaryota</taxon>
        <taxon>Metazoa</taxon>
        <taxon>Spiralia</taxon>
        <taxon>Lophotrochozoa</taxon>
        <taxon>Mollusca</taxon>
        <taxon>Bivalvia</taxon>
        <taxon>Autobranchia</taxon>
        <taxon>Pteriomorphia</taxon>
        <taxon>Mytilida</taxon>
        <taxon>Mytiloidea</taxon>
        <taxon>Mytilidae</taxon>
        <taxon>Mytilinae</taxon>
        <taxon>Mytilus</taxon>
    </lineage>
</organism>
<dbReference type="InterPro" id="IPR004242">
    <property type="entry name" value="Transposase_21"/>
</dbReference>
<keyword evidence="1" id="KW-0732">Signal</keyword>
<sequence length="325" mass="37817">MPSLLMSLLIFVCTWQACHIIPDIAIQRLLSFLSDFFNALSAENVAIATISAAFPVSVYKLYRDIGFKKDNFTKYVICKKCYKLYNYDDCMHIIEGQQVSKTCQNIRFPNHPQIGRRKVCGELLLKVVQLQRNRKLYPYIKHFVISLWNLQFQVLFTFLNLKRTVKNGDQDDKKKVFLQMFTMDEFGKNIPRYREKQLFVYRERHYGLMINLDWFQPYEHVQYSVGVMYAVILNLPRNERFKLKNVVLIGIIPDMGKEPSLQTFLGPLIDELKSVWTHGFSSNSFQSKKDKQNFKLALMCVGCDIPATRKLCGFLGHGATLGCSK</sequence>
<dbReference type="Proteomes" id="UP000507470">
    <property type="component" value="Unassembled WGS sequence"/>
</dbReference>
<dbReference type="AlphaFoldDB" id="A0A6J8EZT5"/>
<evidence type="ECO:0000313" key="2">
    <source>
        <dbReference type="EMBL" id="CAC5425176.1"/>
    </source>
</evidence>
<dbReference type="EMBL" id="CACVKT020010197">
    <property type="protein sequence ID" value="CAC5425176.1"/>
    <property type="molecule type" value="Genomic_DNA"/>
</dbReference>
<dbReference type="OrthoDB" id="6021814at2759"/>
<evidence type="ECO:0008006" key="4">
    <source>
        <dbReference type="Google" id="ProtNLM"/>
    </source>
</evidence>
<gene>
    <name evidence="2" type="ORF">MCOR_57021</name>
</gene>
<keyword evidence="3" id="KW-1185">Reference proteome</keyword>
<proteinExistence type="predicted"/>
<feature type="signal peptide" evidence="1">
    <location>
        <begin position="1"/>
        <end position="20"/>
    </location>
</feature>
<dbReference type="Pfam" id="PF02992">
    <property type="entry name" value="Transposase_21"/>
    <property type="match status" value="1"/>
</dbReference>
<name>A0A6J8EZT5_MYTCO</name>
<evidence type="ECO:0000313" key="3">
    <source>
        <dbReference type="Proteomes" id="UP000507470"/>
    </source>
</evidence>
<protein>
    <recommendedName>
        <fullName evidence="4">Transposase domain-containing protein</fullName>
    </recommendedName>
</protein>
<evidence type="ECO:0000256" key="1">
    <source>
        <dbReference type="SAM" id="SignalP"/>
    </source>
</evidence>